<evidence type="ECO:0000313" key="2">
    <source>
        <dbReference type="Proteomes" id="UP000054567"/>
    </source>
</evidence>
<protein>
    <submittedName>
        <fullName evidence="1">Uncharacterized protein</fullName>
    </submittedName>
</protein>
<proteinExistence type="predicted"/>
<organism evidence="1 2">
    <name type="scientific">Coccidioides posadasii RMSCC 3488</name>
    <dbReference type="NCBI Taxonomy" id="454284"/>
    <lineage>
        <taxon>Eukaryota</taxon>
        <taxon>Fungi</taxon>
        <taxon>Dikarya</taxon>
        <taxon>Ascomycota</taxon>
        <taxon>Pezizomycotina</taxon>
        <taxon>Eurotiomycetes</taxon>
        <taxon>Eurotiomycetidae</taxon>
        <taxon>Onygenales</taxon>
        <taxon>Onygenaceae</taxon>
        <taxon>Coccidioides</taxon>
    </lineage>
</organism>
<dbReference type="AlphaFoldDB" id="A0A0J6HZJ1"/>
<dbReference type="EMBL" id="DS268109">
    <property type="protein sequence ID" value="KMM64407.1"/>
    <property type="molecule type" value="Genomic_DNA"/>
</dbReference>
<dbReference type="Proteomes" id="UP000054567">
    <property type="component" value="Unassembled WGS sequence"/>
</dbReference>
<evidence type="ECO:0000313" key="1">
    <source>
        <dbReference type="EMBL" id="KMM64407.1"/>
    </source>
</evidence>
<name>A0A0J6HZJ1_COCPO</name>
<accession>A0A0J6HZJ1</accession>
<gene>
    <name evidence="1" type="ORF">CPAG_00759</name>
</gene>
<reference evidence="1 2" key="1">
    <citation type="submission" date="2007-06" db="EMBL/GenBank/DDBJ databases">
        <title>The Genome Sequence of Coccidioides posadasii RMSCC_3488.</title>
        <authorList>
            <consortium name="Coccidioides Genome Resources Consortium"/>
            <consortium name="The Broad Institute Genome Sequencing Platform"/>
            <person name="Henn M.R."/>
            <person name="Sykes S."/>
            <person name="Young S."/>
            <person name="Jaffe D."/>
            <person name="Berlin A."/>
            <person name="Alvarez P."/>
            <person name="Butler J."/>
            <person name="Gnerre S."/>
            <person name="Grabherr M."/>
            <person name="Mauceli E."/>
            <person name="Brockman W."/>
            <person name="Kodira C."/>
            <person name="Alvarado L."/>
            <person name="Zeng Q."/>
            <person name="Crawford M."/>
            <person name="Antoine C."/>
            <person name="Devon K."/>
            <person name="Galgiani J."/>
            <person name="Orsborn K."/>
            <person name="Lewis M.L."/>
            <person name="Nusbaum C."/>
            <person name="Galagan J."/>
            <person name="Birren B."/>
        </authorList>
    </citation>
    <scope>NUCLEOTIDE SEQUENCE [LARGE SCALE GENOMIC DNA]</scope>
    <source>
        <strain evidence="1 2">RMSCC 3488</strain>
    </source>
</reference>
<reference evidence="2" key="2">
    <citation type="journal article" date="2009" name="Genome Res.">
        <title>Comparative genomic analyses of the human fungal pathogens Coccidioides and their relatives.</title>
        <authorList>
            <person name="Sharpton T.J."/>
            <person name="Stajich J.E."/>
            <person name="Rounsley S.D."/>
            <person name="Gardner M.J."/>
            <person name="Wortman J.R."/>
            <person name="Jordar V.S."/>
            <person name="Maiti R."/>
            <person name="Kodira C.D."/>
            <person name="Neafsey D.E."/>
            <person name="Zeng Q."/>
            <person name="Hung C.-Y."/>
            <person name="McMahan C."/>
            <person name="Muszewska A."/>
            <person name="Grynberg M."/>
            <person name="Mandel M.A."/>
            <person name="Kellner E.M."/>
            <person name="Barker B.M."/>
            <person name="Galgiani J.N."/>
            <person name="Orbach M.J."/>
            <person name="Kirkland T.N."/>
            <person name="Cole G.T."/>
            <person name="Henn M.R."/>
            <person name="Birren B.W."/>
            <person name="Taylor J.W."/>
        </authorList>
    </citation>
    <scope>NUCLEOTIDE SEQUENCE [LARGE SCALE GENOMIC DNA]</scope>
    <source>
        <strain evidence="2">RMSCC 3488</strain>
    </source>
</reference>
<reference evidence="2" key="3">
    <citation type="journal article" date="2010" name="Genome Res.">
        <title>Population genomic sequencing of Coccidioides fungi reveals recent hybridization and transposon control.</title>
        <authorList>
            <person name="Neafsey D.E."/>
            <person name="Barker B.M."/>
            <person name="Sharpton T.J."/>
            <person name="Stajich J.E."/>
            <person name="Park D.J."/>
            <person name="Whiston E."/>
            <person name="Hung C.-Y."/>
            <person name="McMahan C."/>
            <person name="White J."/>
            <person name="Sykes S."/>
            <person name="Heiman D."/>
            <person name="Young S."/>
            <person name="Zeng Q."/>
            <person name="Abouelleil A."/>
            <person name="Aftuck L."/>
            <person name="Bessette D."/>
            <person name="Brown A."/>
            <person name="FitzGerald M."/>
            <person name="Lui A."/>
            <person name="Macdonald J.P."/>
            <person name="Priest M."/>
            <person name="Orbach M.J."/>
            <person name="Galgiani J.N."/>
            <person name="Kirkland T.N."/>
            <person name="Cole G.T."/>
            <person name="Birren B.W."/>
            <person name="Henn M.R."/>
            <person name="Taylor J.W."/>
            <person name="Rounsley S.D."/>
        </authorList>
    </citation>
    <scope>NUCLEOTIDE SEQUENCE [LARGE SCALE GENOMIC DNA]</scope>
    <source>
        <strain evidence="2">RMSCC 3488</strain>
    </source>
</reference>
<sequence>MSPLQLLGSDLRCSDEELFHLILTRKLFGLRGERELARTLGSNARLVILAHPESAQPRPGFKVLDRRRMTRTFEKRRDNPVEKTMTMIDAFPTEEEILVRMARNPSSHKSSCAHLHPPDNTLTSIDFWSGGLTSSQVDRSLHHEIAPERK</sequence>
<dbReference type="VEuPathDB" id="FungiDB:CPAG_00759"/>